<proteinExistence type="predicted"/>
<protein>
    <submittedName>
        <fullName evidence="1">Uncharacterized protein</fullName>
    </submittedName>
</protein>
<evidence type="ECO:0000313" key="2">
    <source>
        <dbReference type="Proteomes" id="UP001172102"/>
    </source>
</evidence>
<evidence type="ECO:0000313" key="1">
    <source>
        <dbReference type="EMBL" id="KAK0724074.1"/>
    </source>
</evidence>
<accession>A0AA40AXY7</accession>
<organism evidence="1 2">
    <name type="scientific">Lasiosphaeris hirsuta</name>
    <dbReference type="NCBI Taxonomy" id="260670"/>
    <lineage>
        <taxon>Eukaryota</taxon>
        <taxon>Fungi</taxon>
        <taxon>Dikarya</taxon>
        <taxon>Ascomycota</taxon>
        <taxon>Pezizomycotina</taxon>
        <taxon>Sordariomycetes</taxon>
        <taxon>Sordariomycetidae</taxon>
        <taxon>Sordariales</taxon>
        <taxon>Lasiosphaeriaceae</taxon>
        <taxon>Lasiosphaeris</taxon>
    </lineage>
</organism>
<sequence length="179" mass="20105">MARALVVDRAVLDRSRYLYTLYYALKAAGNKAPIEEEETKRGAKEIRKWLFCDGNAEFLVGSTLLRTAFSEPFFLAADRVCRRLFNHEVMKSGMRFAARQTLKALGMGMKMGETAQGRVGWFVKDTMPGDVVAIMSGCSVPDILRAQDNKTYIVVSHSIIRDMMQGEIEVKARDTVILS</sequence>
<dbReference type="AlphaFoldDB" id="A0AA40AXY7"/>
<dbReference type="Proteomes" id="UP001172102">
    <property type="component" value="Unassembled WGS sequence"/>
</dbReference>
<keyword evidence="2" id="KW-1185">Reference proteome</keyword>
<reference evidence="1" key="1">
    <citation type="submission" date="2023-06" db="EMBL/GenBank/DDBJ databases">
        <title>Genome-scale phylogeny and comparative genomics of the fungal order Sordariales.</title>
        <authorList>
            <consortium name="Lawrence Berkeley National Laboratory"/>
            <person name="Hensen N."/>
            <person name="Bonometti L."/>
            <person name="Westerberg I."/>
            <person name="Brannstrom I.O."/>
            <person name="Guillou S."/>
            <person name="Cros-Aarteil S."/>
            <person name="Calhoun S."/>
            <person name="Haridas S."/>
            <person name="Kuo A."/>
            <person name="Mondo S."/>
            <person name="Pangilinan J."/>
            <person name="Riley R."/>
            <person name="Labutti K."/>
            <person name="Andreopoulos B."/>
            <person name="Lipzen A."/>
            <person name="Chen C."/>
            <person name="Yanf M."/>
            <person name="Daum C."/>
            <person name="Ng V."/>
            <person name="Clum A."/>
            <person name="Steindorff A."/>
            <person name="Ohm R."/>
            <person name="Martin F."/>
            <person name="Silar P."/>
            <person name="Natvig D."/>
            <person name="Lalanne C."/>
            <person name="Gautier V."/>
            <person name="Ament-Velasquez S.L."/>
            <person name="Kruys A."/>
            <person name="Hutchinson M.I."/>
            <person name="Powell A.J."/>
            <person name="Barry K."/>
            <person name="Miller A.N."/>
            <person name="Grigoriev I.V."/>
            <person name="Debuchy R."/>
            <person name="Gladieux P."/>
            <person name="Thoren M.H."/>
            <person name="Johannesson H."/>
        </authorList>
    </citation>
    <scope>NUCLEOTIDE SEQUENCE</scope>
    <source>
        <strain evidence="1">SMH4607-1</strain>
    </source>
</reference>
<gene>
    <name evidence="1" type="ORF">B0H67DRAFT_567197</name>
</gene>
<name>A0AA40AXY7_9PEZI</name>
<comment type="caution">
    <text evidence="1">The sequence shown here is derived from an EMBL/GenBank/DDBJ whole genome shotgun (WGS) entry which is preliminary data.</text>
</comment>
<dbReference type="EMBL" id="JAUKUA010000002">
    <property type="protein sequence ID" value="KAK0724074.1"/>
    <property type="molecule type" value="Genomic_DNA"/>
</dbReference>